<proteinExistence type="predicted"/>
<name>A0A0V0ICV9_SOLCH</name>
<reference evidence="2" key="1">
    <citation type="submission" date="2015-12" db="EMBL/GenBank/DDBJ databases">
        <title>Gene expression during late stages of embryo sac development: a critical building block for successful pollen-pistil interactions.</title>
        <authorList>
            <person name="Liu Y."/>
            <person name="Joly V."/>
            <person name="Sabar M."/>
            <person name="Matton D.P."/>
        </authorList>
    </citation>
    <scope>NUCLEOTIDE SEQUENCE</scope>
</reference>
<dbReference type="InterPro" id="IPR046796">
    <property type="entry name" value="Transposase_32_dom"/>
</dbReference>
<evidence type="ECO:0000259" key="1">
    <source>
        <dbReference type="Pfam" id="PF20167"/>
    </source>
</evidence>
<feature type="domain" description="Putative plant transposon protein" evidence="1">
    <location>
        <begin position="55"/>
        <end position="128"/>
    </location>
</feature>
<sequence>MAGQNDEHFPFIRFLYAASQERHHDHHNMGFCCERGFVLHRLGEKEPAFYARLVEFGWVPLTEALSDACSTWVREFYAILPTLRWDDSHPVIRIIEVDIPLNATAINESLEVPKVPNHEYEARLKELALEWLRDTFVEPTHRDQVY</sequence>
<dbReference type="AlphaFoldDB" id="A0A0V0ICV9"/>
<organism evidence="2">
    <name type="scientific">Solanum chacoense</name>
    <name type="common">Chaco potato</name>
    <dbReference type="NCBI Taxonomy" id="4108"/>
    <lineage>
        <taxon>Eukaryota</taxon>
        <taxon>Viridiplantae</taxon>
        <taxon>Streptophyta</taxon>
        <taxon>Embryophyta</taxon>
        <taxon>Tracheophyta</taxon>
        <taxon>Spermatophyta</taxon>
        <taxon>Magnoliopsida</taxon>
        <taxon>eudicotyledons</taxon>
        <taxon>Gunneridae</taxon>
        <taxon>Pentapetalae</taxon>
        <taxon>asterids</taxon>
        <taxon>lamiids</taxon>
        <taxon>Solanales</taxon>
        <taxon>Solanaceae</taxon>
        <taxon>Solanoideae</taxon>
        <taxon>Solaneae</taxon>
        <taxon>Solanum</taxon>
    </lineage>
</organism>
<dbReference type="EMBL" id="GEDG01008719">
    <property type="protein sequence ID" value="JAP29808.1"/>
    <property type="molecule type" value="Transcribed_RNA"/>
</dbReference>
<dbReference type="Pfam" id="PF20167">
    <property type="entry name" value="Transposase_32"/>
    <property type="match status" value="1"/>
</dbReference>
<protein>
    <submittedName>
        <fullName evidence="2">Putative ovule protein</fullName>
    </submittedName>
</protein>
<evidence type="ECO:0000313" key="2">
    <source>
        <dbReference type="EMBL" id="JAP29808.1"/>
    </source>
</evidence>
<accession>A0A0V0ICV9</accession>